<organism evidence="3 4">
    <name type="scientific">Branchiostoma belcheri</name>
    <name type="common">Amphioxus</name>
    <dbReference type="NCBI Taxonomy" id="7741"/>
    <lineage>
        <taxon>Eukaryota</taxon>
        <taxon>Metazoa</taxon>
        <taxon>Chordata</taxon>
        <taxon>Cephalochordata</taxon>
        <taxon>Leptocardii</taxon>
        <taxon>Amphioxiformes</taxon>
        <taxon>Branchiostomatidae</taxon>
        <taxon>Branchiostoma</taxon>
    </lineage>
</organism>
<dbReference type="Proteomes" id="UP000515135">
    <property type="component" value="Unplaced"/>
</dbReference>
<dbReference type="KEGG" id="bbel:109479536"/>
<feature type="domain" description="C-type lectin" evidence="2">
    <location>
        <begin position="3"/>
        <end position="122"/>
    </location>
</feature>
<sequence length="128" mass="14529">MKLRETCYKIFYNMKTFYQAGAACRGSAQGGTLAMPRDSETNDFLRAKLNGVYRYFWFGLTYLHREGRSIWIDGTPLSPDKFNAYDLGKPDNQGDCVAYCTSTKIPMWGNGPCLWRAPYICQIIPGQG</sequence>
<evidence type="ECO:0000313" key="3">
    <source>
        <dbReference type="Proteomes" id="UP000515135"/>
    </source>
</evidence>
<dbReference type="OrthoDB" id="10032136at2759"/>
<evidence type="ECO:0000256" key="1">
    <source>
        <dbReference type="ARBA" id="ARBA00023157"/>
    </source>
</evidence>
<dbReference type="Gene3D" id="3.10.100.10">
    <property type="entry name" value="Mannose-Binding Protein A, subunit A"/>
    <property type="match status" value="1"/>
</dbReference>
<dbReference type="InterPro" id="IPR016186">
    <property type="entry name" value="C-type_lectin-like/link_sf"/>
</dbReference>
<dbReference type="RefSeq" id="XP_019637077.1">
    <property type="nucleotide sequence ID" value="XM_019781518.1"/>
</dbReference>
<dbReference type="Pfam" id="PF00059">
    <property type="entry name" value="Lectin_C"/>
    <property type="match status" value="1"/>
</dbReference>
<proteinExistence type="predicted"/>
<accession>A0A6P5A1K7</accession>
<reference evidence="4" key="1">
    <citation type="submission" date="2025-08" db="UniProtKB">
        <authorList>
            <consortium name="RefSeq"/>
        </authorList>
    </citation>
    <scope>IDENTIFICATION</scope>
    <source>
        <tissue evidence="4">Gonad</tissue>
    </source>
</reference>
<dbReference type="InterPro" id="IPR050801">
    <property type="entry name" value="Ca-Dep_Lectins_ImmuneDev"/>
</dbReference>
<dbReference type="SUPFAM" id="SSF56436">
    <property type="entry name" value="C-type lectin-like"/>
    <property type="match status" value="1"/>
</dbReference>
<dbReference type="InterPro" id="IPR018378">
    <property type="entry name" value="C-type_lectin_CS"/>
</dbReference>
<dbReference type="PROSITE" id="PS00615">
    <property type="entry name" value="C_TYPE_LECTIN_1"/>
    <property type="match status" value="1"/>
</dbReference>
<dbReference type="InterPro" id="IPR016187">
    <property type="entry name" value="CTDL_fold"/>
</dbReference>
<dbReference type="CDD" id="cd00037">
    <property type="entry name" value="CLECT"/>
    <property type="match status" value="1"/>
</dbReference>
<dbReference type="SMART" id="SM00034">
    <property type="entry name" value="CLECT"/>
    <property type="match status" value="1"/>
</dbReference>
<dbReference type="PROSITE" id="PS50041">
    <property type="entry name" value="C_TYPE_LECTIN_2"/>
    <property type="match status" value="1"/>
</dbReference>
<dbReference type="InterPro" id="IPR001304">
    <property type="entry name" value="C-type_lectin-like"/>
</dbReference>
<dbReference type="PANTHER" id="PTHR22801">
    <property type="entry name" value="LITHOSTATHINE"/>
    <property type="match status" value="1"/>
</dbReference>
<dbReference type="PANTHER" id="PTHR22801:SF63">
    <property type="entry name" value="C-TYPE LECTIN DOMAIN-CONTAINING PROTEIN"/>
    <property type="match status" value="1"/>
</dbReference>
<name>A0A6P5A1K7_BRABE</name>
<evidence type="ECO:0000259" key="2">
    <source>
        <dbReference type="PROSITE" id="PS50041"/>
    </source>
</evidence>
<keyword evidence="3" id="KW-1185">Reference proteome</keyword>
<keyword evidence="1" id="KW-1015">Disulfide bond</keyword>
<dbReference type="AlphaFoldDB" id="A0A6P5A1K7"/>
<gene>
    <name evidence="4" type="primary">LOC109479536</name>
</gene>
<evidence type="ECO:0000313" key="4">
    <source>
        <dbReference type="RefSeq" id="XP_019637077.1"/>
    </source>
</evidence>
<protein>
    <submittedName>
        <fullName evidence="4">C-type lectin domain family 3 member A homolog</fullName>
    </submittedName>
</protein>
<dbReference type="GeneID" id="109479536"/>